<sequence>MIKSASVAAPLPSSSIKINGLSSNLSPPILSSSLPPLPPLPKKVKRTKTFTGCWTCRKRKVKCDGGKPSCQVCQKSNKPCDGYDIKLCWLTPLKYDRQGNVISDTSNTSRKKDEPETLNDNDIRFIKDEKDLKLKDRDSKGSDTEGTSSSGEQYFQRRSIEFVKYPINMIYKTYAEMDKHLSMLNSLSTTEFVDPPNKTNSFGPFSVFLMDPERINSASLNNSSTSNSTSNSNTKNTKLNKTRKIPKNQRYKRSSPFKDLTTPKKRKDSLSGLPSTIISNMVEIDSNHDPQLITIAAKNHIQNIDPVLFASITPTTPSPSDSQCKTPSLFNNTYSHSSNRNSISEPINYISISLQNRNGQHLNLIPNYNITSLDSQNVSNKIQDQVTDNDSSQPSNTNHTFISTSIDRSSTFNDINMAVSFQNLPQNLDYNYTENATTPQNLNLNQSQSFVYNNSNNTTNNNNHSQNQWDNQINTYQRSQNLNGHTNYSISENNRYFYSHALDYNSYNQNKNTHDIVSVDYSQKQNSISQSNRKNPFDPNISSTSSQFRQIDNENPINPSLFHYNHNSNISPSNTQIFTSQLIHSDNPQSMPNDFSTNLSNYNYSTNNIDKRIDLNPRSIDDNIIFEDSNENDIDNDISLDLPLSNNINLLLDRSNSNTTSTNNNDDTTDNENNKINNEGFSIITNGKTLREKEKRSSKKKRIKVPSKISLENCDEFLHARVLEEPEFDLPESLKAYDSSKYEIMVSPVVKTLIALYSDEITGNLTVLRIQSNPWKTIFFPRCQMAFADLLTLGNTSRPKHSLLFACLSASAFFLSNKFIGNSKPYNYWLELGYRFKELSIDHLLKFVDDINIFKYKEVLTSFLSIATIDSISGTMQDSEQILKACEVFVLKRIRNNSKISPKAKGLHNIYDFLMLLYNSTSVYDFDINNYKLKEIFQKISRNSKGRVKPDIIFDYSKKLENPFQNYGDNTQIDAEKLKKKSKLEYLLSNTNDLSDITRKSKFPNFILTARSDDTERKTGSFKMAYNSPLTIKNDESFIKKKQIVSTLQAKRNFTKSSSKSISNLKQSMPIKKSTESIYASDSLFALPNSIIYLLIEANKLFTDKKKLKNGLSDGHKKLVDTFEEKLNSWKLEWFLFQNSNPKEKEKALAILNNSKLDSLTVLNRLVFETNWHCAVYHNMYSFYYALKIYFYTIIKKEENPKEIKKFVDFCYGHLSQIQHIREVHDVTINPLFWQYFICGCEIDNDIKMQKKFDNLLNRHEKLSLKNHWRAREVMRVVWKERKNGHNVSWIDVLQQQNFSLLLD</sequence>
<dbReference type="GO" id="GO:0000981">
    <property type="term" value="F:DNA-binding transcription factor activity, RNA polymerase II-specific"/>
    <property type="evidence" value="ECO:0007669"/>
    <property type="project" value="InterPro"/>
</dbReference>
<dbReference type="GO" id="GO:0008270">
    <property type="term" value="F:zinc ion binding"/>
    <property type="evidence" value="ECO:0007669"/>
    <property type="project" value="InterPro"/>
</dbReference>
<dbReference type="RefSeq" id="XP_020050722.1">
    <property type="nucleotide sequence ID" value="XM_020191523.1"/>
</dbReference>
<proteinExistence type="predicted"/>
<feature type="compositionally biased region" description="Low complexity" evidence="5">
    <location>
        <begin position="218"/>
        <end position="237"/>
    </location>
</feature>
<dbReference type="SUPFAM" id="SSF57701">
    <property type="entry name" value="Zn2/Cys6 DNA-binding domain"/>
    <property type="match status" value="1"/>
</dbReference>
<dbReference type="PANTHER" id="PTHR31069">
    <property type="entry name" value="OLEATE-ACTIVATED TRANSCRIPTION FACTOR 1-RELATED"/>
    <property type="match status" value="1"/>
</dbReference>
<dbReference type="InterPro" id="IPR001138">
    <property type="entry name" value="Zn2Cys6_DnaBD"/>
</dbReference>
<dbReference type="SMART" id="SM00066">
    <property type="entry name" value="GAL4"/>
    <property type="match status" value="1"/>
</dbReference>
<dbReference type="STRING" id="1344418.A0A1D2VS75"/>
<dbReference type="PANTHER" id="PTHR31069:SF32">
    <property type="entry name" value="ARGININE METABOLISM REGULATION PROTEIN II"/>
    <property type="match status" value="1"/>
</dbReference>
<keyword evidence="3" id="KW-0804">Transcription</keyword>
<dbReference type="PROSITE" id="PS50048">
    <property type="entry name" value="ZN2_CY6_FUNGAL_2"/>
    <property type="match status" value="1"/>
</dbReference>
<feature type="compositionally biased region" description="Low complexity" evidence="5">
    <location>
        <begin position="654"/>
        <end position="666"/>
    </location>
</feature>
<dbReference type="InterPro" id="IPR021858">
    <property type="entry name" value="Fun_TF"/>
</dbReference>
<reference evidence="8" key="1">
    <citation type="submission" date="2016-05" db="EMBL/GenBank/DDBJ databases">
        <title>Comparative genomics of biotechnologically important yeasts.</title>
        <authorList>
            <consortium name="DOE Joint Genome Institute"/>
            <person name="Riley R."/>
            <person name="Haridas S."/>
            <person name="Wolfe K.H."/>
            <person name="Lopes M.R."/>
            <person name="Hittinger C.T."/>
            <person name="Goker M."/>
            <person name="Salamov A."/>
            <person name="Wisecaver J."/>
            <person name="Long T.M."/>
            <person name="Aerts A.L."/>
            <person name="Barry K."/>
            <person name="Choi C."/>
            <person name="Clum A."/>
            <person name="Coughlan A.Y."/>
            <person name="Deshpande S."/>
            <person name="Douglass A.P."/>
            <person name="Hanson S.J."/>
            <person name="Klenk H.-P."/>
            <person name="Labutti K."/>
            <person name="Lapidus A."/>
            <person name="Lindquist E."/>
            <person name="Lipzen A."/>
            <person name="Meier-Kolthoff J.P."/>
            <person name="Ohm R.A."/>
            <person name="Otillar R.P."/>
            <person name="Pangilinan J."/>
            <person name="Peng Y."/>
            <person name="Rokas A."/>
            <person name="Rosa C.A."/>
            <person name="Scheuner C."/>
            <person name="Sibirny A.A."/>
            <person name="Slot J.C."/>
            <person name="Stielow J.B."/>
            <person name="Sun H."/>
            <person name="Kurtzman C.P."/>
            <person name="Blackwell M."/>
            <person name="Grigoriev I.V."/>
            <person name="Jeffries T.W."/>
        </authorList>
    </citation>
    <scope>NUCLEOTIDE SEQUENCE [LARGE SCALE GENOMIC DNA]</scope>
    <source>
        <strain evidence="8">DSM 1968</strain>
    </source>
</reference>
<evidence type="ECO:0000256" key="3">
    <source>
        <dbReference type="ARBA" id="ARBA00023163"/>
    </source>
</evidence>
<evidence type="ECO:0000256" key="1">
    <source>
        <dbReference type="ARBA" id="ARBA00023015"/>
    </source>
</evidence>
<dbReference type="InterPro" id="IPR036864">
    <property type="entry name" value="Zn2-C6_fun-type_DNA-bd_sf"/>
</dbReference>
<dbReference type="GO" id="GO:0003677">
    <property type="term" value="F:DNA binding"/>
    <property type="evidence" value="ECO:0007669"/>
    <property type="project" value="UniProtKB-KW"/>
</dbReference>
<dbReference type="InterPro" id="IPR050675">
    <property type="entry name" value="OAF3"/>
</dbReference>
<dbReference type="EMBL" id="KV454475">
    <property type="protein sequence ID" value="ODV64415.1"/>
    <property type="molecule type" value="Genomic_DNA"/>
</dbReference>
<dbReference type="FunCoup" id="A0A1D2VS75">
    <property type="interactions" value="267"/>
</dbReference>
<dbReference type="Gene3D" id="4.10.240.10">
    <property type="entry name" value="Zn(2)-C6 fungal-type DNA-binding domain"/>
    <property type="match status" value="1"/>
</dbReference>
<keyword evidence="1" id="KW-0805">Transcription regulation</keyword>
<dbReference type="CDD" id="cd00067">
    <property type="entry name" value="GAL4"/>
    <property type="match status" value="1"/>
</dbReference>
<dbReference type="GeneID" id="30965159"/>
<evidence type="ECO:0000256" key="5">
    <source>
        <dbReference type="SAM" id="MobiDB-lite"/>
    </source>
</evidence>
<feature type="region of interest" description="Disordered" evidence="5">
    <location>
        <begin position="524"/>
        <end position="558"/>
    </location>
</feature>
<feature type="region of interest" description="Disordered" evidence="5">
    <location>
        <begin position="218"/>
        <end position="272"/>
    </location>
</feature>
<feature type="domain" description="Zn(2)-C6 fungal-type" evidence="6">
    <location>
        <begin position="52"/>
        <end position="80"/>
    </location>
</feature>
<dbReference type="InParanoid" id="A0A1D2VS75"/>
<keyword evidence="2" id="KW-0238">DNA-binding</keyword>
<name>A0A1D2VS75_9ASCO</name>
<keyword evidence="8" id="KW-1185">Reference proteome</keyword>
<dbReference type="Proteomes" id="UP000095038">
    <property type="component" value="Unassembled WGS sequence"/>
</dbReference>
<evidence type="ECO:0000256" key="4">
    <source>
        <dbReference type="ARBA" id="ARBA00023242"/>
    </source>
</evidence>
<dbReference type="PROSITE" id="PS00463">
    <property type="entry name" value="ZN2_CY6_FUNGAL_1"/>
    <property type="match status" value="1"/>
</dbReference>
<keyword evidence="4" id="KW-0539">Nucleus</keyword>
<evidence type="ECO:0000259" key="6">
    <source>
        <dbReference type="PROSITE" id="PS50048"/>
    </source>
</evidence>
<dbReference type="OrthoDB" id="3477330at2759"/>
<accession>A0A1D2VS75</accession>
<dbReference type="Pfam" id="PF11951">
    <property type="entry name" value="Fungal_trans_2"/>
    <property type="match status" value="1"/>
</dbReference>
<feature type="compositionally biased region" description="Basic residues" evidence="5">
    <location>
        <begin position="238"/>
        <end position="255"/>
    </location>
</feature>
<protein>
    <recommendedName>
        <fullName evidence="6">Zn(2)-C6 fungal-type domain-containing protein</fullName>
    </recommendedName>
</protein>
<feature type="region of interest" description="Disordered" evidence="5">
    <location>
        <begin position="100"/>
        <end position="122"/>
    </location>
</feature>
<evidence type="ECO:0000256" key="2">
    <source>
        <dbReference type="ARBA" id="ARBA00023125"/>
    </source>
</evidence>
<feature type="compositionally biased region" description="Basic and acidic residues" evidence="5">
    <location>
        <begin position="110"/>
        <end position="122"/>
    </location>
</feature>
<gene>
    <name evidence="7" type="ORF">ASCRUDRAFT_68392</name>
</gene>
<evidence type="ECO:0000313" key="7">
    <source>
        <dbReference type="EMBL" id="ODV64415.1"/>
    </source>
</evidence>
<organism evidence="7 8">
    <name type="scientific">Ascoidea rubescens DSM 1968</name>
    <dbReference type="NCBI Taxonomy" id="1344418"/>
    <lineage>
        <taxon>Eukaryota</taxon>
        <taxon>Fungi</taxon>
        <taxon>Dikarya</taxon>
        <taxon>Ascomycota</taxon>
        <taxon>Saccharomycotina</taxon>
        <taxon>Saccharomycetes</taxon>
        <taxon>Ascoideaceae</taxon>
        <taxon>Ascoidea</taxon>
    </lineage>
</organism>
<dbReference type="Pfam" id="PF00172">
    <property type="entry name" value="Zn_clus"/>
    <property type="match status" value="1"/>
</dbReference>
<feature type="region of interest" description="Disordered" evidence="5">
    <location>
        <begin position="654"/>
        <end position="679"/>
    </location>
</feature>
<evidence type="ECO:0000313" key="8">
    <source>
        <dbReference type="Proteomes" id="UP000095038"/>
    </source>
</evidence>